<dbReference type="Gene3D" id="1.10.1900.10">
    <property type="entry name" value="c-terminal domain of poly(a) binding protein"/>
    <property type="match status" value="1"/>
</dbReference>
<feature type="transmembrane region" description="Helical" evidence="1">
    <location>
        <begin position="211"/>
        <end position="231"/>
    </location>
</feature>
<protein>
    <submittedName>
        <fullName evidence="2">Uncharacterized protein</fullName>
    </submittedName>
</protein>
<feature type="transmembrane region" description="Helical" evidence="1">
    <location>
        <begin position="246"/>
        <end position="264"/>
    </location>
</feature>
<accession>A0A1H0Z8A2</accession>
<organism evidence="2 3">
    <name type="scientific">Carnobacterium viridans</name>
    <dbReference type="NCBI Taxonomy" id="174587"/>
    <lineage>
        <taxon>Bacteria</taxon>
        <taxon>Bacillati</taxon>
        <taxon>Bacillota</taxon>
        <taxon>Bacilli</taxon>
        <taxon>Lactobacillales</taxon>
        <taxon>Carnobacteriaceae</taxon>
        <taxon>Carnobacterium</taxon>
    </lineage>
</organism>
<proteinExistence type="predicted"/>
<keyword evidence="1" id="KW-0812">Transmembrane</keyword>
<gene>
    <name evidence="2" type="ORF">SAMN04487752_1372</name>
</gene>
<dbReference type="Proteomes" id="UP000199481">
    <property type="component" value="Unassembled WGS sequence"/>
</dbReference>
<dbReference type="EMBL" id="FNJW01000008">
    <property type="protein sequence ID" value="SDQ23628.1"/>
    <property type="molecule type" value="Genomic_DNA"/>
</dbReference>
<evidence type="ECO:0000313" key="3">
    <source>
        <dbReference type="Proteomes" id="UP000199481"/>
    </source>
</evidence>
<dbReference type="SUPFAM" id="SSF158560">
    <property type="entry name" value="BH3980-like"/>
    <property type="match status" value="1"/>
</dbReference>
<name>A0A1H0Z8A2_9LACT</name>
<keyword evidence="3" id="KW-1185">Reference proteome</keyword>
<feature type="transmembrane region" description="Helical" evidence="1">
    <location>
        <begin position="94"/>
        <end position="114"/>
    </location>
</feature>
<keyword evidence="1" id="KW-0472">Membrane</keyword>
<feature type="transmembrane region" description="Helical" evidence="1">
    <location>
        <begin position="187"/>
        <end position="204"/>
    </location>
</feature>
<reference evidence="3" key="1">
    <citation type="submission" date="2016-10" db="EMBL/GenBank/DDBJ databases">
        <authorList>
            <person name="Varghese N."/>
            <person name="Submissions S."/>
        </authorList>
    </citation>
    <scope>NUCLEOTIDE SEQUENCE [LARGE SCALE GENOMIC DNA]</scope>
    <source>
        <strain evidence="3">MPL-11</strain>
    </source>
</reference>
<feature type="transmembrane region" description="Helical" evidence="1">
    <location>
        <begin position="120"/>
        <end position="143"/>
    </location>
</feature>
<dbReference type="OrthoDB" id="1655249at2"/>
<dbReference type="RefSeq" id="WP_089976461.1">
    <property type="nucleotide sequence ID" value="NZ_FNJW01000008.1"/>
</dbReference>
<sequence>MKTSDLIKENATLQETLTKENNEYYGNLVIYVRVMSLFRDEKKSEELLLEVLHDILDAQNQGISAEQYFGKNPKNFADEIIKQLPINLLDTLKIFLSSLGVYSIICILLALILPEEGLDIGRFIMIGIYWMLFSFFGLWILGLNLYCYKNKLFKSFFLLLLGLGVILGFTLGSYVSTTLKLNLNGNLGIFIIIFISVILLYLFYKETDKKLWSFFIPVLSTSAILGILIRLDTFSDLLNTTEGKTGTMTVLVIILFLQYLLIFLNNKKLR</sequence>
<keyword evidence="1" id="KW-1133">Transmembrane helix</keyword>
<evidence type="ECO:0000313" key="2">
    <source>
        <dbReference type="EMBL" id="SDQ23628.1"/>
    </source>
</evidence>
<feature type="transmembrane region" description="Helical" evidence="1">
    <location>
        <begin position="155"/>
        <end position="175"/>
    </location>
</feature>
<evidence type="ECO:0000256" key="1">
    <source>
        <dbReference type="SAM" id="Phobius"/>
    </source>
</evidence>
<dbReference type="AlphaFoldDB" id="A0A1H0Z8A2"/>